<organism evidence="1 2">
    <name type="scientific">Salmonella enterica subsp. houtenae serovar 50:g,z51:-</name>
    <dbReference type="NCBI Taxonomy" id="1173947"/>
    <lineage>
        <taxon>Bacteria</taxon>
        <taxon>Pseudomonadati</taxon>
        <taxon>Pseudomonadota</taxon>
        <taxon>Gammaproteobacteria</taxon>
        <taxon>Enterobacterales</taxon>
        <taxon>Enterobacteriaceae</taxon>
        <taxon>Salmonella</taxon>
    </lineage>
</organism>
<evidence type="ECO:0000313" key="2">
    <source>
        <dbReference type="Proteomes" id="UP000236163"/>
    </source>
</evidence>
<evidence type="ECO:0000313" key="1">
    <source>
        <dbReference type="EMBL" id="PNO34381.1"/>
    </source>
</evidence>
<gene>
    <name evidence="1" type="ORF">RK55_015105</name>
</gene>
<dbReference type="EMBL" id="JWSP02000004">
    <property type="protein sequence ID" value="PNO34381.1"/>
    <property type="molecule type" value="Genomic_DNA"/>
</dbReference>
<sequence length="134" mass="15949">MPGYYKISHSWEYRRRTHWNDVLLEAVVTSDTNLTAEETLTQWLHDKKQGTVTVDYKNITCWHYSGVWLHYAINNNALYLYMHSSGEDAFDSLNYCAYAIAKKIYTHHPDINIQWIEHPHKRNNFRQTSINSEL</sequence>
<reference evidence="2" key="1">
    <citation type="submission" date="2017-12" db="EMBL/GenBank/DDBJ databases">
        <title>FDA dAtabase for Regulatory Grade micrObial Sequences (FDA-ARGOS): Supporting development and validation of Infectious Disease Dx tests.</title>
        <authorList>
            <person name="Sichtig H."/>
            <person name="Tallon L."/>
            <person name="Sadzewicz L."/>
            <person name="Sengamalay N."/>
            <person name="Nagaraj S."/>
            <person name="Vavikolanu K."/>
            <person name="Aluvathingal J."/>
            <person name="Nadendla S."/>
            <person name="Pirone D.C."/>
            <person name="Hoffman M."/>
            <person name="Muruvanda T."/>
            <person name="Allard M."/>
            <person name="Evans P."/>
        </authorList>
    </citation>
    <scope>NUCLEOTIDE SEQUENCE [LARGE SCALE GENOMIC DNA]</scope>
    <source>
        <strain evidence="2">FDAARGOS_55</strain>
    </source>
</reference>
<comment type="caution">
    <text evidence="1">The sequence shown here is derived from an EMBL/GenBank/DDBJ whole genome shotgun (WGS) entry which is preliminary data.</text>
</comment>
<proteinExistence type="predicted"/>
<accession>A0A2K0JGH9</accession>
<name>A0A2K0JGH9_SALHO</name>
<dbReference type="AlphaFoldDB" id="A0A2K0JGH9"/>
<protein>
    <submittedName>
        <fullName evidence="1">Uncharacterized protein</fullName>
    </submittedName>
</protein>
<dbReference type="Proteomes" id="UP000236163">
    <property type="component" value="Unassembled WGS sequence"/>
</dbReference>